<reference evidence="10 11" key="1">
    <citation type="submission" date="2019-03" db="EMBL/GenBank/DDBJ databases">
        <title>Genomic Encyclopedia of Type Strains, Phase IV (KMG-IV): sequencing the most valuable type-strain genomes for metagenomic binning, comparative biology and taxonomic classification.</title>
        <authorList>
            <person name="Goeker M."/>
        </authorList>
    </citation>
    <scope>NUCLEOTIDE SEQUENCE [LARGE SCALE GENOMIC DNA]</scope>
    <source>
        <strain evidence="10 11">DSM 15969</strain>
    </source>
</reference>
<dbReference type="SUPFAM" id="SSF102829">
    <property type="entry name" value="Cell division protein ZapA-like"/>
    <property type="match status" value="1"/>
</dbReference>
<keyword evidence="5" id="KW-0717">Septation</keyword>
<dbReference type="GO" id="GO:0032153">
    <property type="term" value="C:cell division site"/>
    <property type="evidence" value="ECO:0007669"/>
    <property type="project" value="TreeGrafter"/>
</dbReference>
<organism evidence="10 11">
    <name type="scientific">Anaerospora hongkongensis</name>
    <dbReference type="NCBI Taxonomy" id="244830"/>
    <lineage>
        <taxon>Bacteria</taxon>
        <taxon>Bacillati</taxon>
        <taxon>Bacillota</taxon>
        <taxon>Negativicutes</taxon>
        <taxon>Selenomonadales</taxon>
        <taxon>Sporomusaceae</taxon>
        <taxon>Anaerospora</taxon>
    </lineage>
</organism>
<gene>
    <name evidence="10" type="ORF">EV210_11033</name>
</gene>
<evidence type="ECO:0000256" key="6">
    <source>
        <dbReference type="ARBA" id="ARBA00023306"/>
    </source>
</evidence>
<dbReference type="OrthoDB" id="9808604at2"/>
<evidence type="ECO:0000313" key="11">
    <source>
        <dbReference type="Proteomes" id="UP000295063"/>
    </source>
</evidence>
<accession>A0A4V2Q8C2</accession>
<dbReference type="GO" id="GO:0000917">
    <property type="term" value="P:division septum assembly"/>
    <property type="evidence" value="ECO:0007669"/>
    <property type="project" value="UniProtKB-KW"/>
</dbReference>
<dbReference type="PANTHER" id="PTHR34981:SF1">
    <property type="entry name" value="CELL DIVISION PROTEIN ZAPA"/>
    <property type="match status" value="1"/>
</dbReference>
<evidence type="ECO:0000313" key="10">
    <source>
        <dbReference type="EMBL" id="TCL35790.1"/>
    </source>
</evidence>
<dbReference type="InterPro" id="IPR036192">
    <property type="entry name" value="Cell_div_ZapA-like_sf"/>
</dbReference>
<evidence type="ECO:0000256" key="4">
    <source>
        <dbReference type="ARBA" id="ARBA00022618"/>
    </source>
</evidence>
<evidence type="ECO:0000256" key="7">
    <source>
        <dbReference type="ARBA" id="ARBA00024910"/>
    </source>
</evidence>
<comment type="function">
    <text evidence="7">Activator of cell division through the inhibition of FtsZ GTPase activity, therefore promoting FtsZ assembly into bundles of protofilaments necessary for the formation of the division Z ring. It is recruited early at mid-cell but it is not essential for cell division.</text>
</comment>
<dbReference type="GO" id="GO:0000921">
    <property type="term" value="P:septin ring assembly"/>
    <property type="evidence" value="ECO:0007669"/>
    <property type="project" value="TreeGrafter"/>
</dbReference>
<comment type="subunit">
    <text evidence="8">Homodimer. Interacts with FtsZ.</text>
</comment>
<dbReference type="PANTHER" id="PTHR34981">
    <property type="entry name" value="CELL DIVISION PROTEIN ZAPA"/>
    <property type="match status" value="1"/>
</dbReference>
<dbReference type="AlphaFoldDB" id="A0A4V2Q8C2"/>
<evidence type="ECO:0000256" key="9">
    <source>
        <dbReference type="ARBA" id="ARBA00033158"/>
    </source>
</evidence>
<keyword evidence="11" id="KW-1185">Reference proteome</keyword>
<dbReference type="Gene3D" id="6.10.250.790">
    <property type="match status" value="1"/>
</dbReference>
<dbReference type="GO" id="GO:0005829">
    <property type="term" value="C:cytosol"/>
    <property type="evidence" value="ECO:0007669"/>
    <property type="project" value="TreeGrafter"/>
</dbReference>
<comment type="subcellular location">
    <subcellularLocation>
        <location evidence="1">Cytoplasm</location>
    </subcellularLocation>
</comment>
<dbReference type="InterPro" id="IPR053712">
    <property type="entry name" value="Bac_CellDiv_Activator"/>
</dbReference>
<evidence type="ECO:0000256" key="8">
    <source>
        <dbReference type="ARBA" id="ARBA00026068"/>
    </source>
</evidence>
<proteinExistence type="predicted"/>
<sequence>MSATKSKVTVEIYGEPYNIKGEGEPERIRRVALLVNEQMKQIALANPSLTPAKIAVLTALNLADEFLRLEEDYRQMIHMLQEEKP</sequence>
<dbReference type="Proteomes" id="UP000295063">
    <property type="component" value="Unassembled WGS sequence"/>
</dbReference>
<dbReference type="GO" id="GO:0043093">
    <property type="term" value="P:FtsZ-dependent cytokinesis"/>
    <property type="evidence" value="ECO:0007669"/>
    <property type="project" value="TreeGrafter"/>
</dbReference>
<evidence type="ECO:0000256" key="2">
    <source>
        <dbReference type="ARBA" id="ARBA00015195"/>
    </source>
</evidence>
<keyword evidence="3" id="KW-0963">Cytoplasm</keyword>
<dbReference type="InterPro" id="IPR007838">
    <property type="entry name" value="Cell_div_ZapA-like"/>
</dbReference>
<dbReference type="Pfam" id="PF05164">
    <property type="entry name" value="ZapA"/>
    <property type="match status" value="1"/>
</dbReference>
<evidence type="ECO:0000256" key="1">
    <source>
        <dbReference type="ARBA" id="ARBA00004496"/>
    </source>
</evidence>
<comment type="caution">
    <text evidence="10">The sequence shown here is derived from an EMBL/GenBank/DDBJ whole genome shotgun (WGS) entry which is preliminary data.</text>
</comment>
<protein>
    <recommendedName>
        <fullName evidence="2">Cell division protein ZapA</fullName>
    </recommendedName>
    <alternativeName>
        <fullName evidence="9">Z ring-associated protein ZapA</fullName>
    </alternativeName>
</protein>
<evidence type="ECO:0000256" key="3">
    <source>
        <dbReference type="ARBA" id="ARBA00022490"/>
    </source>
</evidence>
<name>A0A4V2Q8C2_9FIRM</name>
<dbReference type="EMBL" id="SLUI01000010">
    <property type="protein sequence ID" value="TCL35790.1"/>
    <property type="molecule type" value="Genomic_DNA"/>
</dbReference>
<dbReference type="GO" id="GO:0030428">
    <property type="term" value="C:cell septum"/>
    <property type="evidence" value="ECO:0007669"/>
    <property type="project" value="TreeGrafter"/>
</dbReference>
<evidence type="ECO:0000256" key="5">
    <source>
        <dbReference type="ARBA" id="ARBA00023210"/>
    </source>
</evidence>
<keyword evidence="6" id="KW-0131">Cell cycle</keyword>
<keyword evidence="4 10" id="KW-0132">Cell division</keyword>